<dbReference type="GO" id="GO:0005615">
    <property type="term" value="C:extracellular space"/>
    <property type="evidence" value="ECO:0007669"/>
    <property type="project" value="TreeGrafter"/>
</dbReference>
<sequence length="177" mass="19757">MYCDGRNLQHVPHIPSHVKSIKDLRLGHNEISKVLPELFEGMADLAALQLRGNATEDAGGVSEGLKSLTVLDMRENCPRKIPDNLPEALQELDLELTDIDGMPEGFLTTKPKLQFVRLAQNQLADEELPSNVFNVNTLDELVLSFNRLEKIPVVSRNLENHYLHADKIKGTAASLLR</sequence>
<dbReference type="Gene3D" id="3.80.10.10">
    <property type="entry name" value="Ribonuclease Inhibitor"/>
    <property type="match status" value="1"/>
</dbReference>
<dbReference type="Proteomes" id="UP000314294">
    <property type="component" value="Unassembled WGS sequence"/>
</dbReference>
<evidence type="ECO:0000313" key="4">
    <source>
        <dbReference type="Proteomes" id="UP000314294"/>
    </source>
</evidence>
<gene>
    <name evidence="3" type="primary">FMOD_1</name>
    <name evidence="3" type="ORF">EYF80_041039</name>
</gene>
<dbReference type="InterPro" id="IPR001611">
    <property type="entry name" value="Leu-rich_rpt"/>
</dbReference>
<dbReference type="PANTHER" id="PTHR45712">
    <property type="entry name" value="AGAP008170-PA"/>
    <property type="match status" value="1"/>
</dbReference>
<comment type="caution">
    <text evidence="3">The sequence shown here is derived from an EMBL/GenBank/DDBJ whole genome shotgun (WGS) entry which is preliminary data.</text>
</comment>
<proteinExistence type="predicted"/>
<evidence type="ECO:0000256" key="1">
    <source>
        <dbReference type="ARBA" id="ARBA00022614"/>
    </source>
</evidence>
<name>A0A4Z2G6L8_9TELE</name>
<protein>
    <submittedName>
        <fullName evidence="3">Fibromodulin</fullName>
    </submittedName>
</protein>
<dbReference type="EMBL" id="SRLO01000683">
    <property type="protein sequence ID" value="TNN48735.1"/>
    <property type="molecule type" value="Genomic_DNA"/>
</dbReference>
<dbReference type="PANTHER" id="PTHR45712:SF22">
    <property type="entry name" value="INSULIN-LIKE GROWTH FACTOR-BINDING PROTEIN COMPLEX ACID LABILE SUBUNIT"/>
    <property type="match status" value="1"/>
</dbReference>
<dbReference type="SUPFAM" id="SSF52058">
    <property type="entry name" value="L domain-like"/>
    <property type="match status" value="1"/>
</dbReference>
<organism evidence="3 4">
    <name type="scientific">Liparis tanakae</name>
    <name type="common">Tanaka's snailfish</name>
    <dbReference type="NCBI Taxonomy" id="230148"/>
    <lineage>
        <taxon>Eukaryota</taxon>
        <taxon>Metazoa</taxon>
        <taxon>Chordata</taxon>
        <taxon>Craniata</taxon>
        <taxon>Vertebrata</taxon>
        <taxon>Euteleostomi</taxon>
        <taxon>Actinopterygii</taxon>
        <taxon>Neopterygii</taxon>
        <taxon>Teleostei</taxon>
        <taxon>Neoteleostei</taxon>
        <taxon>Acanthomorphata</taxon>
        <taxon>Eupercaria</taxon>
        <taxon>Perciformes</taxon>
        <taxon>Cottioidei</taxon>
        <taxon>Cottales</taxon>
        <taxon>Liparidae</taxon>
        <taxon>Liparis</taxon>
    </lineage>
</organism>
<reference evidence="3 4" key="1">
    <citation type="submission" date="2019-03" db="EMBL/GenBank/DDBJ databases">
        <title>First draft genome of Liparis tanakae, snailfish: a comprehensive survey of snailfish specific genes.</title>
        <authorList>
            <person name="Kim W."/>
            <person name="Song I."/>
            <person name="Jeong J.-H."/>
            <person name="Kim D."/>
            <person name="Kim S."/>
            <person name="Ryu S."/>
            <person name="Song J.Y."/>
            <person name="Lee S.K."/>
        </authorList>
    </citation>
    <scope>NUCLEOTIDE SEQUENCE [LARGE SCALE GENOMIC DNA]</scope>
    <source>
        <tissue evidence="3">Muscle</tissue>
    </source>
</reference>
<keyword evidence="4" id="KW-1185">Reference proteome</keyword>
<dbReference type="OrthoDB" id="6359842at2759"/>
<dbReference type="PROSITE" id="PS51450">
    <property type="entry name" value="LRR"/>
    <property type="match status" value="1"/>
</dbReference>
<accession>A0A4Z2G6L8</accession>
<dbReference type="InterPro" id="IPR032675">
    <property type="entry name" value="LRR_dom_sf"/>
</dbReference>
<evidence type="ECO:0000256" key="2">
    <source>
        <dbReference type="ARBA" id="ARBA00022737"/>
    </source>
</evidence>
<dbReference type="InterPro" id="IPR050333">
    <property type="entry name" value="SLRP"/>
</dbReference>
<keyword evidence="2" id="KW-0677">Repeat</keyword>
<dbReference type="AlphaFoldDB" id="A0A4Z2G6L8"/>
<evidence type="ECO:0000313" key="3">
    <source>
        <dbReference type="EMBL" id="TNN48735.1"/>
    </source>
</evidence>
<keyword evidence="1" id="KW-0433">Leucine-rich repeat</keyword>